<protein>
    <submittedName>
        <fullName evidence="3">Uncharacterized protein</fullName>
    </submittedName>
</protein>
<sequence length="673" mass="73292">MQYVECPVPAPAPSASNFEFRDVTLLSWRNILLAVPHPFTGLYFFRSVNPFAAAWTRAKPSGKVDIQHPLCVIHGDYLFVFHVPTVKEWRRVTYSFCSLASSLSAWVSGPPLAIGPSPALAENVPPTTPLFTHATSSGEYIVLYSFNRGTMMALLKQNPPMGYLTVVHLAPFRYMPRTHDEKPPSFRQGYACVLVPPEHIASMTPRHHPMLLCYGGVQPNDPTSNCSTAVWVTDLDPANPASLNIWRWVWKEPGPCVHQHTLSLCGARILCIGGATLQPYGPVSPSVNLAAGIWALDPATFSWSQFVGAGFPELQPPARYAVQGLRLCGVEPAHLDVLHTRELNLGGMPHFRWLLVSTPGSHSAAASAESTPMPAALPPSASNAALLSAPATATAVAAATVTPPPPPSVPPTPAQRARSHEREIARLGEQVHALESALRVSQGLHDRDQQRYRTLQDFARTQHEADDQAMTILRQERDSLGDQVRTLTALTTHLRSLKRHLSDELCSLSGHWSQKKVEVTRCLDGLEQAMQAFRERDAKAAMRRLQEQLAMAREENQTRAAREMELAGLATSLGVQPPNLETDPGEPARTGDEVATLIQEAKEHNTPGLDEKPTPATPATSDQIDDVPPSSTEGDGAMEDKDEDSDWVIPIASPIGVPKPPSETSSSPDVKPK</sequence>
<dbReference type="Proteomes" id="UP001141327">
    <property type="component" value="Unassembled WGS sequence"/>
</dbReference>
<feature type="region of interest" description="Disordered" evidence="2">
    <location>
        <begin position="570"/>
        <end position="590"/>
    </location>
</feature>
<feature type="region of interest" description="Disordered" evidence="2">
    <location>
        <begin position="397"/>
        <end position="419"/>
    </location>
</feature>
<dbReference type="EMBL" id="JAPMOS010000064">
    <property type="protein sequence ID" value="KAJ4456661.1"/>
    <property type="molecule type" value="Genomic_DNA"/>
</dbReference>
<accession>A0ABQ8UFL7</accession>
<name>A0ABQ8UFL7_9EUKA</name>
<keyword evidence="4" id="KW-1185">Reference proteome</keyword>
<dbReference type="InterPro" id="IPR011043">
    <property type="entry name" value="Gal_Oxase/kelch_b-propeller"/>
</dbReference>
<feature type="compositionally biased region" description="Pro residues" evidence="2">
    <location>
        <begin position="402"/>
        <end position="413"/>
    </location>
</feature>
<feature type="region of interest" description="Disordered" evidence="2">
    <location>
        <begin position="603"/>
        <end position="673"/>
    </location>
</feature>
<feature type="compositionally biased region" description="Basic and acidic residues" evidence="2">
    <location>
        <begin position="603"/>
        <end position="613"/>
    </location>
</feature>
<evidence type="ECO:0000313" key="3">
    <source>
        <dbReference type="EMBL" id="KAJ4456661.1"/>
    </source>
</evidence>
<feature type="compositionally biased region" description="Acidic residues" evidence="2">
    <location>
        <begin position="636"/>
        <end position="646"/>
    </location>
</feature>
<organism evidence="3 4">
    <name type="scientific">Paratrimastix pyriformis</name>
    <dbReference type="NCBI Taxonomy" id="342808"/>
    <lineage>
        <taxon>Eukaryota</taxon>
        <taxon>Metamonada</taxon>
        <taxon>Preaxostyla</taxon>
        <taxon>Paratrimastigidae</taxon>
        <taxon>Paratrimastix</taxon>
    </lineage>
</organism>
<proteinExistence type="predicted"/>
<dbReference type="Gene3D" id="2.120.10.80">
    <property type="entry name" value="Kelch-type beta propeller"/>
    <property type="match status" value="1"/>
</dbReference>
<comment type="caution">
    <text evidence="3">The sequence shown here is derived from an EMBL/GenBank/DDBJ whole genome shotgun (WGS) entry which is preliminary data.</text>
</comment>
<evidence type="ECO:0000256" key="1">
    <source>
        <dbReference type="SAM" id="Coils"/>
    </source>
</evidence>
<feature type="coiled-coil region" evidence="1">
    <location>
        <begin position="535"/>
        <end position="562"/>
    </location>
</feature>
<feature type="compositionally biased region" description="Polar residues" evidence="2">
    <location>
        <begin position="662"/>
        <end position="673"/>
    </location>
</feature>
<dbReference type="SUPFAM" id="SSF50965">
    <property type="entry name" value="Galactose oxidase, central domain"/>
    <property type="match status" value="1"/>
</dbReference>
<dbReference type="InterPro" id="IPR015915">
    <property type="entry name" value="Kelch-typ_b-propeller"/>
</dbReference>
<evidence type="ECO:0000256" key="2">
    <source>
        <dbReference type="SAM" id="MobiDB-lite"/>
    </source>
</evidence>
<gene>
    <name evidence="3" type="ORF">PAPYR_8060</name>
</gene>
<evidence type="ECO:0000313" key="4">
    <source>
        <dbReference type="Proteomes" id="UP001141327"/>
    </source>
</evidence>
<reference evidence="3" key="1">
    <citation type="journal article" date="2022" name="bioRxiv">
        <title>Genomics of Preaxostyla Flagellates Illuminates Evolutionary Transitions and the Path Towards Mitochondrial Loss.</title>
        <authorList>
            <person name="Novak L.V.F."/>
            <person name="Treitli S.C."/>
            <person name="Pyrih J."/>
            <person name="Halakuc P."/>
            <person name="Pipaliya S.V."/>
            <person name="Vacek V."/>
            <person name="Brzon O."/>
            <person name="Soukal P."/>
            <person name="Eme L."/>
            <person name="Dacks J.B."/>
            <person name="Karnkowska A."/>
            <person name="Elias M."/>
            <person name="Hampl V."/>
        </authorList>
    </citation>
    <scope>NUCLEOTIDE SEQUENCE</scope>
    <source>
        <strain evidence="3">RCP-MX</strain>
    </source>
</reference>
<keyword evidence="1" id="KW-0175">Coiled coil</keyword>